<keyword evidence="3" id="KW-1185">Reference proteome</keyword>
<evidence type="ECO:0000259" key="1">
    <source>
        <dbReference type="Pfam" id="PF08818"/>
    </source>
</evidence>
<dbReference type="InterPro" id="IPR014922">
    <property type="entry name" value="YdhG-like"/>
</dbReference>
<evidence type="ECO:0000313" key="3">
    <source>
        <dbReference type="Proteomes" id="UP001597116"/>
    </source>
</evidence>
<gene>
    <name evidence="2" type="ORF">ACFQ4C_10890</name>
</gene>
<dbReference type="SUPFAM" id="SSF159888">
    <property type="entry name" value="YdhG-like"/>
    <property type="match status" value="1"/>
</dbReference>
<reference evidence="3" key="1">
    <citation type="journal article" date="2019" name="Int. J. Syst. Evol. Microbiol.">
        <title>The Global Catalogue of Microorganisms (GCM) 10K type strain sequencing project: providing services to taxonomists for standard genome sequencing and annotation.</title>
        <authorList>
            <consortium name="The Broad Institute Genomics Platform"/>
            <consortium name="The Broad Institute Genome Sequencing Center for Infectious Disease"/>
            <person name="Wu L."/>
            <person name="Ma J."/>
        </authorList>
    </citation>
    <scope>NUCLEOTIDE SEQUENCE [LARGE SCALE GENOMIC DNA]</scope>
    <source>
        <strain evidence="3">CCUG 55608</strain>
    </source>
</reference>
<evidence type="ECO:0000313" key="2">
    <source>
        <dbReference type="EMBL" id="MFD1141619.1"/>
    </source>
</evidence>
<name>A0ABW3Q6Y9_9BACT</name>
<sequence>MTTAKPQTIDEYIASFPADVQTLLEQVRRTVQAAAPDAHEAIKYAMPTFVLNGNLVHFAAFKNHIGFYSTPSGHSSFQDDLSAYKGAKGSVQFPLDKPLPLDLITRIVEFRARENQEKAGKKK</sequence>
<dbReference type="EMBL" id="JBHTLP010000008">
    <property type="protein sequence ID" value="MFD1141619.1"/>
    <property type="molecule type" value="Genomic_DNA"/>
</dbReference>
<accession>A0ABW3Q6Y9</accession>
<dbReference type="Proteomes" id="UP001597116">
    <property type="component" value="Unassembled WGS sequence"/>
</dbReference>
<protein>
    <submittedName>
        <fullName evidence="2">Iron chaperone</fullName>
    </submittedName>
</protein>
<proteinExistence type="predicted"/>
<dbReference type="Gene3D" id="3.90.1150.200">
    <property type="match status" value="1"/>
</dbReference>
<dbReference type="Pfam" id="PF08818">
    <property type="entry name" value="DUF1801"/>
    <property type="match status" value="1"/>
</dbReference>
<comment type="caution">
    <text evidence="2">The sequence shown here is derived from an EMBL/GenBank/DDBJ whole genome shotgun (WGS) entry which is preliminary data.</text>
</comment>
<feature type="domain" description="YdhG-like" evidence="1">
    <location>
        <begin position="21"/>
        <end position="111"/>
    </location>
</feature>
<organism evidence="2 3">
    <name type="scientific">Larkinella insperata</name>
    <dbReference type="NCBI Taxonomy" id="332158"/>
    <lineage>
        <taxon>Bacteria</taxon>
        <taxon>Pseudomonadati</taxon>
        <taxon>Bacteroidota</taxon>
        <taxon>Cytophagia</taxon>
        <taxon>Cytophagales</taxon>
        <taxon>Spirosomataceae</taxon>
        <taxon>Larkinella</taxon>
    </lineage>
</organism>
<dbReference type="RefSeq" id="WP_265992065.1">
    <property type="nucleotide sequence ID" value="NZ_CP110973.1"/>
</dbReference>